<keyword evidence="5 6" id="KW-0663">Pyridoxal phosphate</keyword>
<proteinExistence type="inferred from homology"/>
<dbReference type="AlphaFoldDB" id="A0A3Q9HRM2"/>
<dbReference type="InterPro" id="IPR004839">
    <property type="entry name" value="Aminotransferase_I/II_large"/>
</dbReference>
<dbReference type="HAMAP" id="MF_01023">
    <property type="entry name" value="HisC_aminotrans_2"/>
    <property type="match status" value="1"/>
</dbReference>
<keyword evidence="6" id="KW-0028">Amino-acid biosynthesis</keyword>
<comment type="similarity">
    <text evidence="6">Belongs to the class-II pyridoxal-phosphate-dependent aminotransferase family. Histidinol-phosphate aminotransferase subfamily.</text>
</comment>
<dbReference type="InterPro" id="IPR015421">
    <property type="entry name" value="PyrdxlP-dep_Trfase_major"/>
</dbReference>
<reference evidence="8 9" key="1">
    <citation type="submission" date="2016-07" db="EMBL/GenBank/DDBJ databases">
        <title>Genome and transcriptome analysis of iron-reducing fermentative bacteria Anoxybacter fermentans.</title>
        <authorList>
            <person name="Zeng X."/>
            <person name="Shao Z."/>
        </authorList>
    </citation>
    <scope>NUCLEOTIDE SEQUENCE [LARGE SCALE GENOMIC DNA]</scope>
    <source>
        <strain evidence="8 9">DY22613</strain>
    </source>
</reference>
<keyword evidence="6" id="KW-0368">Histidine biosynthesis</keyword>
<dbReference type="KEGG" id="aft:BBF96_12730"/>
<comment type="catalytic activity">
    <reaction evidence="6">
        <text>L-histidinol phosphate + 2-oxoglutarate = 3-(imidazol-4-yl)-2-oxopropyl phosphate + L-glutamate</text>
        <dbReference type="Rhea" id="RHEA:23744"/>
        <dbReference type="ChEBI" id="CHEBI:16810"/>
        <dbReference type="ChEBI" id="CHEBI:29985"/>
        <dbReference type="ChEBI" id="CHEBI:57766"/>
        <dbReference type="ChEBI" id="CHEBI:57980"/>
        <dbReference type="EC" id="2.6.1.9"/>
    </reaction>
</comment>
<dbReference type="RefSeq" id="WP_127017541.1">
    <property type="nucleotide sequence ID" value="NZ_CP016379.1"/>
</dbReference>
<evidence type="ECO:0000256" key="4">
    <source>
        <dbReference type="ARBA" id="ARBA00022679"/>
    </source>
</evidence>
<dbReference type="InterPro" id="IPR015422">
    <property type="entry name" value="PyrdxlP-dep_Trfase_small"/>
</dbReference>
<dbReference type="GO" id="GO:0030170">
    <property type="term" value="F:pyridoxal phosphate binding"/>
    <property type="evidence" value="ECO:0007669"/>
    <property type="project" value="InterPro"/>
</dbReference>
<keyword evidence="4 6" id="KW-0808">Transferase</keyword>
<evidence type="ECO:0000256" key="5">
    <source>
        <dbReference type="ARBA" id="ARBA00022898"/>
    </source>
</evidence>
<comment type="cofactor">
    <cofactor evidence="1 6">
        <name>pyridoxal 5'-phosphate</name>
        <dbReference type="ChEBI" id="CHEBI:597326"/>
    </cofactor>
</comment>
<accession>A0A3Q9HRM2</accession>
<dbReference type="InterPro" id="IPR050106">
    <property type="entry name" value="HistidinolP_aminotransfase"/>
</dbReference>
<gene>
    <name evidence="6" type="primary">hisC</name>
    <name evidence="8" type="ORF">BBF96_12730</name>
</gene>
<dbReference type="GO" id="GO:0000105">
    <property type="term" value="P:L-histidine biosynthetic process"/>
    <property type="evidence" value="ECO:0007669"/>
    <property type="project" value="UniProtKB-UniRule"/>
</dbReference>
<evidence type="ECO:0000256" key="6">
    <source>
        <dbReference type="HAMAP-Rule" id="MF_01023"/>
    </source>
</evidence>
<dbReference type="SUPFAM" id="SSF53383">
    <property type="entry name" value="PLP-dependent transferases"/>
    <property type="match status" value="1"/>
</dbReference>
<evidence type="ECO:0000313" key="9">
    <source>
        <dbReference type="Proteomes" id="UP000267250"/>
    </source>
</evidence>
<keyword evidence="9" id="KW-1185">Reference proteome</keyword>
<evidence type="ECO:0000259" key="7">
    <source>
        <dbReference type="Pfam" id="PF00155"/>
    </source>
</evidence>
<dbReference type="EMBL" id="CP016379">
    <property type="protein sequence ID" value="AZR74185.1"/>
    <property type="molecule type" value="Genomic_DNA"/>
</dbReference>
<organism evidence="8 9">
    <name type="scientific">Anoxybacter fermentans</name>
    <dbReference type="NCBI Taxonomy" id="1323375"/>
    <lineage>
        <taxon>Bacteria</taxon>
        <taxon>Bacillati</taxon>
        <taxon>Bacillota</taxon>
        <taxon>Clostridia</taxon>
        <taxon>Halanaerobiales</taxon>
        <taxon>Anoxybacter</taxon>
    </lineage>
</organism>
<dbReference type="CDD" id="cd00609">
    <property type="entry name" value="AAT_like"/>
    <property type="match status" value="1"/>
</dbReference>
<dbReference type="InterPro" id="IPR005861">
    <property type="entry name" value="HisP_aminotrans"/>
</dbReference>
<dbReference type="EC" id="2.6.1.9" evidence="6"/>
<feature type="modified residue" description="N6-(pyridoxal phosphate)lysine" evidence="6">
    <location>
        <position position="227"/>
    </location>
</feature>
<dbReference type="Proteomes" id="UP000267250">
    <property type="component" value="Chromosome"/>
</dbReference>
<dbReference type="OrthoDB" id="9813612at2"/>
<dbReference type="NCBIfam" id="TIGR01141">
    <property type="entry name" value="hisC"/>
    <property type="match status" value="1"/>
</dbReference>
<dbReference type="PANTHER" id="PTHR43643:SF3">
    <property type="entry name" value="HISTIDINOL-PHOSPHATE AMINOTRANSFERASE"/>
    <property type="match status" value="1"/>
</dbReference>
<protein>
    <recommendedName>
        <fullName evidence="6">Histidinol-phosphate aminotransferase</fullName>
        <ecNumber evidence="6">2.6.1.9</ecNumber>
    </recommendedName>
    <alternativeName>
        <fullName evidence="6">Imidazole acetol-phosphate transaminase</fullName>
    </alternativeName>
</protein>
<dbReference type="Gene3D" id="3.40.640.10">
    <property type="entry name" value="Type I PLP-dependent aspartate aminotransferase-like (Major domain)"/>
    <property type="match status" value="1"/>
</dbReference>
<evidence type="ECO:0000313" key="8">
    <source>
        <dbReference type="EMBL" id="AZR74185.1"/>
    </source>
</evidence>
<keyword evidence="3 6" id="KW-0032">Aminotransferase</keyword>
<evidence type="ECO:0000256" key="3">
    <source>
        <dbReference type="ARBA" id="ARBA00022576"/>
    </source>
</evidence>
<dbReference type="Pfam" id="PF00155">
    <property type="entry name" value="Aminotran_1_2"/>
    <property type="match status" value="1"/>
</dbReference>
<comment type="pathway">
    <text evidence="6">Amino-acid biosynthesis; L-histidine biosynthesis; L-histidine from 5-phospho-alpha-D-ribose 1-diphosphate: step 7/9.</text>
</comment>
<dbReference type="UniPathway" id="UPA00031">
    <property type="reaction ID" value="UER00012"/>
</dbReference>
<name>A0A3Q9HRM2_9FIRM</name>
<dbReference type="PANTHER" id="PTHR43643">
    <property type="entry name" value="HISTIDINOL-PHOSPHATE AMINOTRANSFERASE 2"/>
    <property type="match status" value="1"/>
</dbReference>
<dbReference type="GO" id="GO:0004400">
    <property type="term" value="F:histidinol-phosphate transaminase activity"/>
    <property type="evidence" value="ECO:0007669"/>
    <property type="project" value="UniProtKB-UniRule"/>
</dbReference>
<sequence>MSLMRKVRQNVRELGRYQPGKPIEEVKRKYQVDNIIKMASNENPLGPSPLVLKLLREGLQGIHQYPDSNCYYLKQALCRFYNLEEENLIIGNGSDEIIDLIMAVLVEPGDEVIYANPSFIKYRLAVQAAGGKSVEIPLRKDFTHDLKKMANAVTRKTRVIFICNPNNPTGTIVGQGEILDFLSQIPTDILVVIDQAYREYVTDPTYCDGLNLIHKYPNLLLLRTFSKIYGLAGLRVGYGIGHPEIIDMLNRVRSPFNVNLLAQKAAIFALQDQNHVLTSRYVNEQGKKYLYQNLDKVGLDYIPTQGNFMLINTGCDAQEIFEKLLMRGIIIRPGNIFGLPTWIRITIGTENANKRFISALIEILPERRKKVNDCGYETK</sequence>
<dbReference type="Gene3D" id="3.90.1150.10">
    <property type="entry name" value="Aspartate Aminotransferase, domain 1"/>
    <property type="match status" value="1"/>
</dbReference>
<dbReference type="InterPro" id="IPR015424">
    <property type="entry name" value="PyrdxlP-dep_Trfase"/>
</dbReference>
<evidence type="ECO:0000256" key="2">
    <source>
        <dbReference type="ARBA" id="ARBA00011738"/>
    </source>
</evidence>
<evidence type="ECO:0000256" key="1">
    <source>
        <dbReference type="ARBA" id="ARBA00001933"/>
    </source>
</evidence>
<comment type="subunit">
    <text evidence="2 6">Homodimer.</text>
</comment>
<feature type="domain" description="Aminotransferase class I/classII large" evidence="7">
    <location>
        <begin position="34"/>
        <end position="360"/>
    </location>
</feature>